<dbReference type="AlphaFoldDB" id="A0A2Z7AU55"/>
<evidence type="ECO:0000313" key="2">
    <source>
        <dbReference type="Proteomes" id="UP000250235"/>
    </source>
</evidence>
<accession>A0A2Z7AU55</accession>
<gene>
    <name evidence="1" type="ORF">F511_21606</name>
</gene>
<dbReference type="EMBL" id="KV012495">
    <property type="protein sequence ID" value="KZV24908.1"/>
    <property type="molecule type" value="Genomic_DNA"/>
</dbReference>
<dbReference type="Proteomes" id="UP000250235">
    <property type="component" value="Unassembled WGS sequence"/>
</dbReference>
<name>A0A2Z7AU55_9LAMI</name>
<reference evidence="1 2" key="1">
    <citation type="journal article" date="2015" name="Proc. Natl. Acad. Sci. U.S.A.">
        <title>The resurrection genome of Boea hygrometrica: A blueprint for survival of dehydration.</title>
        <authorList>
            <person name="Xiao L."/>
            <person name="Yang G."/>
            <person name="Zhang L."/>
            <person name="Yang X."/>
            <person name="Zhao S."/>
            <person name="Ji Z."/>
            <person name="Zhou Q."/>
            <person name="Hu M."/>
            <person name="Wang Y."/>
            <person name="Chen M."/>
            <person name="Xu Y."/>
            <person name="Jin H."/>
            <person name="Xiao X."/>
            <person name="Hu G."/>
            <person name="Bao F."/>
            <person name="Hu Y."/>
            <person name="Wan P."/>
            <person name="Li L."/>
            <person name="Deng X."/>
            <person name="Kuang T."/>
            <person name="Xiang C."/>
            <person name="Zhu J.K."/>
            <person name="Oliver M.J."/>
            <person name="He Y."/>
        </authorList>
    </citation>
    <scope>NUCLEOTIDE SEQUENCE [LARGE SCALE GENOMIC DNA]</scope>
    <source>
        <strain evidence="2">cv. XS01</strain>
    </source>
</reference>
<organism evidence="1 2">
    <name type="scientific">Dorcoceras hygrometricum</name>
    <dbReference type="NCBI Taxonomy" id="472368"/>
    <lineage>
        <taxon>Eukaryota</taxon>
        <taxon>Viridiplantae</taxon>
        <taxon>Streptophyta</taxon>
        <taxon>Embryophyta</taxon>
        <taxon>Tracheophyta</taxon>
        <taxon>Spermatophyta</taxon>
        <taxon>Magnoliopsida</taxon>
        <taxon>eudicotyledons</taxon>
        <taxon>Gunneridae</taxon>
        <taxon>Pentapetalae</taxon>
        <taxon>asterids</taxon>
        <taxon>lamiids</taxon>
        <taxon>Lamiales</taxon>
        <taxon>Gesneriaceae</taxon>
        <taxon>Didymocarpoideae</taxon>
        <taxon>Trichosporeae</taxon>
        <taxon>Loxocarpinae</taxon>
        <taxon>Dorcoceras</taxon>
    </lineage>
</organism>
<keyword evidence="2" id="KW-1185">Reference proteome</keyword>
<sequence>MQDDSFFDATARSWKNQLQGTYSLVFFKINSRKARVVAQGEDSAGTSYRCNAWFKATGISLATDTVHCDWLLTFSLRLVDMLTTSFHLKRTLQLVSFSKILASGFTYVSVFLRLVV</sequence>
<proteinExistence type="predicted"/>
<evidence type="ECO:0000313" key="1">
    <source>
        <dbReference type="EMBL" id="KZV24908.1"/>
    </source>
</evidence>
<protein>
    <submittedName>
        <fullName evidence="1">Uncharacterized protein</fullName>
    </submittedName>
</protein>